<organism evidence="1 2">
    <name type="scientific">Xenorhabdus cabanillasii JM26</name>
    <dbReference type="NCBI Taxonomy" id="1427517"/>
    <lineage>
        <taxon>Bacteria</taxon>
        <taxon>Pseudomonadati</taxon>
        <taxon>Pseudomonadota</taxon>
        <taxon>Gammaproteobacteria</taxon>
        <taxon>Enterobacterales</taxon>
        <taxon>Morganellaceae</taxon>
        <taxon>Xenorhabdus</taxon>
    </lineage>
</organism>
<evidence type="ECO:0000313" key="2">
    <source>
        <dbReference type="Proteomes" id="UP000019197"/>
    </source>
</evidence>
<dbReference type="AlphaFoldDB" id="W1J9G1"/>
<proteinExistence type="predicted"/>
<reference evidence="1 2" key="1">
    <citation type="submission" date="2013-11" db="EMBL/GenBank/DDBJ databases">
        <title>Draft genome sequence and annotation of the entomopathogenic bacterium, Xenorhabdus cabanillasi strain JM26.</title>
        <authorList>
            <person name="Gualtieri M."/>
            <person name="Ogier J.C."/>
            <person name="Pages S."/>
            <person name="Givaudan A."/>
            <person name="Gaudriault S."/>
        </authorList>
    </citation>
    <scope>NUCLEOTIDE SEQUENCE [LARGE SCALE GENOMIC DNA]</scope>
    <source>
        <strain evidence="1 2">JM26</strain>
    </source>
</reference>
<dbReference type="Proteomes" id="UP000019197">
    <property type="component" value="Unassembled WGS sequence"/>
</dbReference>
<name>W1J9G1_9GAMM</name>
<dbReference type="EMBL" id="CBXE010000354">
    <property type="protein sequence ID" value="CDL86491.1"/>
    <property type="molecule type" value="Genomic_DNA"/>
</dbReference>
<accession>W1J9G1</accession>
<gene>
    <name evidence="1" type="ORF">XCR1_4170023</name>
</gene>
<sequence>MDMPGALAEYGLHYLRKKSKQGICSNLSLNIENVNEWMLNLTREDLPDE</sequence>
<protein>
    <submittedName>
        <fullName evidence="1">Uncharacterized protein</fullName>
    </submittedName>
</protein>
<evidence type="ECO:0000313" key="1">
    <source>
        <dbReference type="EMBL" id="CDL86491.1"/>
    </source>
</evidence>
<comment type="caution">
    <text evidence="1">The sequence shown here is derived from an EMBL/GenBank/DDBJ whole genome shotgun (WGS) entry which is preliminary data.</text>
</comment>